<keyword evidence="2" id="KW-1185">Reference proteome</keyword>
<comment type="caution">
    <text evidence="1">The sequence shown here is derived from an EMBL/GenBank/DDBJ whole genome shotgun (WGS) entry which is preliminary data.</text>
</comment>
<organism evidence="1 2">
    <name type="scientific">Halobium salinum</name>
    <dbReference type="NCBI Taxonomy" id="1364940"/>
    <lineage>
        <taxon>Archaea</taxon>
        <taxon>Methanobacteriati</taxon>
        <taxon>Methanobacteriota</taxon>
        <taxon>Stenosarchaea group</taxon>
        <taxon>Halobacteria</taxon>
        <taxon>Halobacteriales</taxon>
        <taxon>Haloferacaceae</taxon>
        <taxon>Halobium</taxon>
    </lineage>
</organism>
<dbReference type="Proteomes" id="UP001595921">
    <property type="component" value="Unassembled WGS sequence"/>
</dbReference>
<accession>A0ABD5PD57</accession>
<gene>
    <name evidence="1" type="ORF">ACFO0N_10720</name>
</gene>
<proteinExistence type="predicted"/>
<sequence length="57" mass="6445">MTSKAPQTKEEFAERIEALIHGAESNGLDIEGGYVLRSTNGDYDWDMELFPVVKEKK</sequence>
<reference evidence="1 2" key="1">
    <citation type="journal article" date="2019" name="Int. J. Syst. Evol. Microbiol.">
        <title>The Global Catalogue of Microorganisms (GCM) 10K type strain sequencing project: providing services to taxonomists for standard genome sequencing and annotation.</title>
        <authorList>
            <consortium name="The Broad Institute Genomics Platform"/>
            <consortium name="The Broad Institute Genome Sequencing Center for Infectious Disease"/>
            <person name="Wu L."/>
            <person name="Ma J."/>
        </authorList>
    </citation>
    <scope>NUCLEOTIDE SEQUENCE [LARGE SCALE GENOMIC DNA]</scope>
    <source>
        <strain evidence="1 2">CGMCC 1.12553</strain>
    </source>
</reference>
<dbReference type="RefSeq" id="WP_267623865.1">
    <property type="nucleotide sequence ID" value="NZ_JAODIW010000008.1"/>
</dbReference>
<evidence type="ECO:0000313" key="2">
    <source>
        <dbReference type="Proteomes" id="UP001595921"/>
    </source>
</evidence>
<dbReference type="EMBL" id="JBHSDS010000006">
    <property type="protein sequence ID" value="MFC4358414.1"/>
    <property type="molecule type" value="Genomic_DNA"/>
</dbReference>
<name>A0ABD5PD57_9EURY</name>
<protein>
    <recommendedName>
        <fullName evidence="3">Amphi-Trp domain-containing protein</fullName>
    </recommendedName>
</protein>
<dbReference type="AlphaFoldDB" id="A0ABD5PD57"/>
<evidence type="ECO:0000313" key="1">
    <source>
        <dbReference type="EMBL" id="MFC4358414.1"/>
    </source>
</evidence>
<evidence type="ECO:0008006" key="3">
    <source>
        <dbReference type="Google" id="ProtNLM"/>
    </source>
</evidence>